<feature type="region of interest" description="Disordered" evidence="1">
    <location>
        <begin position="1"/>
        <end position="40"/>
    </location>
</feature>
<sequence length="259" mass="29292">AAGSHRKGRPGDRRRARYRPRAHRAVPRRGRPCRRARCRLRRRPHGRRRRPLVAMRCQGPRVGAAGCRRGRGPVRRGGRAGQQRWCERGGARLRPRPGAVAASLRGQRDRDVPHVPGRDPHDEEPAQRAHHQRRILCSDRAQRGQRGVRRVEGRGRPADPGARERARAVGRDRERLCARDDPHGHERFRRDARAGAGSAAGHLVAAPVGPPRGRGRPGLLPGERRGQVHHRSPRRRERWEAEHPDAAQGLRDSRTGRRV</sequence>
<feature type="region of interest" description="Disordered" evidence="1">
    <location>
        <begin position="93"/>
        <end position="259"/>
    </location>
</feature>
<proteinExistence type="predicted"/>
<feature type="non-terminal residue" evidence="2">
    <location>
        <position position="1"/>
    </location>
</feature>
<feature type="compositionally biased region" description="Basic residues" evidence="1">
    <location>
        <begin position="227"/>
        <end position="236"/>
    </location>
</feature>
<accession>A0A6J4MVS7</accession>
<dbReference type="GO" id="GO:0004316">
    <property type="term" value="F:3-oxoacyl-[acyl-carrier-protein] reductase (NADPH) activity"/>
    <property type="evidence" value="ECO:0007669"/>
    <property type="project" value="UniProtKB-EC"/>
</dbReference>
<gene>
    <name evidence="2" type="ORF">AVDCRST_MAG34-3170</name>
</gene>
<dbReference type="EMBL" id="CADCUI010000090">
    <property type="protein sequence ID" value="CAA9368001.1"/>
    <property type="molecule type" value="Genomic_DNA"/>
</dbReference>
<protein>
    <submittedName>
        <fullName evidence="2">3-oxoacyl-[acyl-carrier protein] reductase</fullName>
        <ecNumber evidence="2">1.1.1.100</ecNumber>
    </submittedName>
</protein>
<reference evidence="2" key="1">
    <citation type="submission" date="2020-02" db="EMBL/GenBank/DDBJ databases">
        <authorList>
            <person name="Meier V. D."/>
        </authorList>
    </citation>
    <scope>NUCLEOTIDE SEQUENCE</scope>
    <source>
        <strain evidence="2">AVDCRST_MAG34</strain>
    </source>
</reference>
<organism evidence="2">
    <name type="scientific">uncultured Nocardioidaceae bacterium</name>
    <dbReference type="NCBI Taxonomy" id="253824"/>
    <lineage>
        <taxon>Bacteria</taxon>
        <taxon>Bacillati</taxon>
        <taxon>Actinomycetota</taxon>
        <taxon>Actinomycetes</taxon>
        <taxon>Propionibacteriales</taxon>
        <taxon>Nocardioidaceae</taxon>
        <taxon>environmental samples</taxon>
    </lineage>
</organism>
<feature type="compositionally biased region" description="Basic and acidic residues" evidence="1">
    <location>
        <begin position="149"/>
        <end position="193"/>
    </location>
</feature>
<keyword evidence="2" id="KW-0560">Oxidoreductase</keyword>
<feature type="non-terminal residue" evidence="2">
    <location>
        <position position="259"/>
    </location>
</feature>
<dbReference type="AlphaFoldDB" id="A0A6J4MVS7"/>
<feature type="compositionally biased region" description="Basic and acidic residues" evidence="1">
    <location>
        <begin position="237"/>
        <end position="259"/>
    </location>
</feature>
<evidence type="ECO:0000313" key="2">
    <source>
        <dbReference type="EMBL" id="CAA9368001.1"/>
    </source>
</evidence>
<name>A0A6J4MVS7_9ACTN</name>
<feature type="compositionally biased region" description="Basic and acidic residues" evidence="1">
    <location>
        <begin position="106"/>
        <end position="127"/>
    </location>
</feature>
<dbReference type="EC" id="1.1.1.100" evidence="2"/>
<evidence type="ECO:0000256" key="1">
    <source>
        <dbReference type="SAM" id="MobiDB-lite"/>
    </source>
</evidence>